<evidence type="ECO:0000313" key="2">
    <source>
        <dbReference type="Proteomes" id="UP000179588"/>
    </source>
</evidence>
<dbReference type="AlphaFoldDB" id="A0A1S1HMK9"/>
<name>A0A1S1HMK9_PROST</name>
<sequence>MKQKYPIDWLGRCVVCGAMTCMVETEFGSATYLYEYDRLTCTGCGHTGRVVVEKDEAYAVWNSAENI</sequence>
<comment type="caution">
    <text evidence="1">The sequence shown here is derived from an EMBL/GenBank/DDBJ whole genome shotgun (WGS) entry which is preliminary data.</text>
</comment>
<keyword evidence="2" id="KW-1185">Reference proteome</keyword>
<proteinExistence type="predicted"/>
<accession>A0A1S1HMK9</accession>
<reference evidence="1 2" key="1">
    <citation type="submission" date="2016-03" db="EMBL/GenBank/DDBJ databases">
        <title>Genome sequence of Providencia stuartii strain, isolated from the salivary glands of larval Lucilia sericata.</title>
        <authorList>
            <person name="Yuan Y."/>
            <person name="Zhang Y."/>
            <person name="Fu S."/>
            <person name="Crippen T.L."/>
            <person name="Visi D."/>
            <person name="Benbow M.E."/>
            <person name="Allen M."/>
            <person name="Tomberlin J.K."/>
            <person name="Sze S.-H."/>
            <person name="Tarone A.M."/>
        </authorList>
    </citation>
    <scope>NUCLEOTIDE SEQUENCE [LARGE SCALE GENOMIC DNA]</scope>
    <source>
        <strain evidence="1 2">Crippen</strain>
    </source>
</reference>
<dbReference type="EMBL" id="LVIE01000199">
    <property type="protein sequence ID" value="OHT23052.1"/>
    <property type="molecule type" value="Genomic_DNA"/>
</dbReference>
<organism evidence="1 2">
    <name type="scientific">Providencia stuartii</name>
    <dbReference type="NCBI Taxonomy" id="588"/>
    <lineage>
        <taxon>Bacteria</taxon>
        <taxon>Pseudomonadati</taxon>
        <taxon>Pseudomonadota</taxon>
        <taxon>Gammaproteobacteria</taxon>
        <taxon>Enterobacterales</taxon>
        <taxon>Morganellaceae</taxon>
        <taxon>Providencia</taxon>
    </lineage>
</organism>
<protein>
    <submittedName>
        <fullName evidence="1">Uncharacterized protein</fullName>
    </submittedName>
</protein>
<evidence type="ECO:0000313" key="1">
    <source>
        <dbReference type="EMBL" id="OHT23052.1"/>
    </source>
</evidence>
<gene>
    <name evidence="1" type="ORF">A3Q29_21530</name>
</gene>
<dbReference type="Proteomes" id="UP000179588">
    <property type="component" value="Unassembled WGS sequence"/>
</dbReference>